<reference evidence="2 3" key="1">
    <citation type="submission" date="2014-07" db="EMBL/GenBank/DDBJ databases">
        <title>Methanogenic archaea and the global carbon cycle.</title>
        <authorList>
            <person name="Henriksen J.R."/>
            <person name="Luke J."/>
            <person name="Reinhart S."/>
            <person name="Benedict M.N."/>
            <person name="Youngblut N.D."/>
            <person name="Metcalf M.E."/>
            <person name="Whitaker R.J."/>
            <person name="Metcalf W.W."/>
        </authorList>
    </citation>
    <scope>NUCLEOTIDE SEQUENCE [LARGE SCALE GENOMIC DNA]</scope>
    <source>
        <strain evidence="2 3">MM1</strain>
    </source>
</reference>
<evidence type="ECO:0008006" key="4">
    <source>
        <dbReference type="Google" id="ProtNLM"/>
    </source>
</evidence>
<dbReference type="GeneID" id="24892709"/>
<sequence length="168" mass="19452">MFILGHIGMAIIVVFLASLAFPSLKKHLDYRFIALGALLPDLIDKPIGRFLFEELFASGRLFAHTLVFVIVILIIGHIYFRQRGDSSIMLVAGGSFLHLLEDQMWKTPQIFFWPVFGWNFPKGHSYESFPEYFMNIVKHVYNPDFTFALLAEVIGMLVVLFLLYKYRK</sequence>
<dbReference type="OrthoDB" id="200338at2157"/>
<evidence type="ECO:0000256" key="1">
    <source>
        <dbReference type="SAM" id="Phobius"/>
    </source>
</evidence>
<keyword evidence="1" id="KW-0472">Membrane</keyword>
<accession>A0A0E3SQJ6</accession>
<feature type="transmembrane region" description="Helical" evidence="1">
    <location>
        <begin position="6"/>
        <end position="24"/>
    </location>
</feature>
<dbReference type="PATRIC" id="fig|1434104.5.peg.246"/>
<feature type="transmembrane region" description="Helical" evidence="1">
    <location>
        <begin position="61"/>
        <end position="80"/>
    </location>
</feature>
<feature type="transmembrane region" description="Helical" evidence="1">
    <location>
        <begin position="145"/>
        <end position="164"/>
    </location>
</feature>
<dbReference type="InterPro" id="IPR007404">
    <property type="entry name" value="YdjM-like"/>
</dbReference>
<proteinExistence type="predicted"/>
<dbReference type="Pfam" id="PF04307">
    <property type="entry name" value="YdjM"/>
    <property type="match status" value="1"/>
</dbReference>
<organism evidence="2 3">
    <name type="scientific">Methanococcoides methylutens MM1</name>
    <dbReference type="NCBI Taxonomy" id="1434104"/>
    <lineage>
        <taxon>Archaea</taxon>
        <taxon>Methanobacteriati</taxon>
        <taxon>Methanobacteriota</taxon>
        <taxon>Stenosarchaea group</taxon>
        <taxon>Methanomicrobia</taxon>
        <taxon>Methanosarcinales</taxon>
        <taxon>Methanosarcinaceae</taxon>
        <taxon>Methanococcoides</taxon>
    </lineage>
</organism>
<name>A0A0E3SQJ6_METMT</name>
<evidence type="ECO:0000313" key="2">
    <source>
        <dbReference type="EMBL" id="AKB84287.1"/>
    </source>
</evidence>
<dbReference type="AlphaFoldDB" id="A0A0E3SQJ6"/>
<dbReference type="KEGG" id="mmet:MCMEM_0234"/>
<dbReference type="EMBL" id="CP009518">
    <property type="protein sequence ID" value="AKB84287.1"/>
    <property type="molecule type" value="Genomic_DNA"/>
</dbReference>
<gene>
    <name evidence="2" type="ORF">MCMEM_0234</name>
</gene>
<dbReference type="STRING" id="1434104.MCMEM_0234"/>
<keyword evidence="3" id="KW-1185">Reference proteome</keyword>
<protein>
    <recommendedName>
        <fullName evidence="4">Membrane-bound metal-dependent hydrolase</fullName>
    </recommendedName>
</protein>
<dbReference type="RefSeq" id="WP_048204513.1">
    <property type="nucleotide sequence ID" value="NZ_CP009518.1"/>
</dbReference>
<dbReference type="HOGENOM" id="CLU_126996_0_0_2"/>
<dbReference type="Proteomes" id="UP000033048">
    <property type="component" value="Chromosome"/>
</dbReference>
<evidence type="ECO:0000313" key="3">
    <source>
        <dbReference type="Proteomes" id="UP000033048"/>
    </source>
</evidence>
<keyword evidence="1" id="KW-0812">Transmembrane</keyword>
<keyword evidence="1" id="KW-1133">Transmembrane helix</keyword>